<evidence type="ECO:0000256" key="1">
    <source>
        <dbReference type="ARBA" id="ARBA00004141"/>
    </source>
</evidence>
<dbReference type="PROSITE" id="PS50893">
    <property type="entry name" value="ABC_TRANSPORTER_2"/>
    <property type="match status" value="2"/>
</dbReference>
<evidence type="ECO:0000313" key="12">
    <source>
        <dbReference type="EMBL" id="KAF2421108.1"/>
    </source>
</evidence>
<feature type="transmembrane region" description="Helical" evidence="9">
    <location>
        <begin position="980"/>
        <end position="1000"/>
    </location>
</feature>
<dbReference type="PANTHER" id="PTHR24223:SF345">
    <property type="entry name" value="ABC MULTIDRUG TRANSPORTER (EUROFUNG)"/>
    <property type="match status" value="1"/>
</dbReference>
<dbReference type="GO" id="GO:0005524">
    <property type="term" value="F:ATP binding"/>
    <property type="evidence" value="ECO:0007669"/>
    <property type="project" value="UniProtKB-KW"/>
</dbReference>
<dbReference type="GO" id="GO:0016887">
    <property type="term" value="F:ATP hydrolysis activity"/>
    <property type="evidence" value="ECO:0007669"/>
    <property type="project" value="InterPro"/>
</dbReference>
<dbReference type="InterPro" id="IPR011527">
    <property type="entry name" value="ABC1_TM_dom"/>
</dbReference>
<feature type="transmembrane region" description="Helical" evidence="9">
    <location>
        <begin position="127"/>
        <end position="149"/>
    </location>
</feature>
<dbReference type="Pfam" id="PF00664">
    <property type="entry name" value="ABC_membrane"/>
    <property type="match status" value="1"/>
</dbReference>
<feature type="transmembrane region" description="Helical" evidence="9">
    <location>
        <begin position="310"/>
        <end position="332"/>
    </location>
</feature>
<feature type="transmembrane region" description="Helical" evidence="9">
    <location>
        <begin position="467"/>
        <end position="490"/>
    </location>
</feature>
<feature type="transmembrane region" description="Helical" evidence="9">
    <location>
        <begin position="67"/>
        <end position="88"/>
    </location>
</feature>
<feature type="domain" description="ABC transporter" evidence="10">
    <location>
        <begin position="1157"/>
        <end position="1405"/>
    </location>
</feature>
<dbReference type="InterPro" id="IPR044726">
    <property type="entry name" value="ABCC_6TM_D2"/>
</dbReference>
<evidence type="ECO:0000256" key="2">
    <source>
        <dbReference type="ARBA" id="ARBA00022448"/>
    </source>
</evidence>
<dbReference type="SUPFAM" id="SSF52540">
    <property type="entry name" value="P-loop containing nucleoside triphosphate hydrolases"/>
    <property type="match status" value="2"/>
</dbReference>
<dbReference type="Gene3D" id="3.40.50.300">
    <property type="entry name" value="P-loop containing nucleotide triphosphate hydrolases"/>
    <property type="match status" value="2"/>
</dbReference>
<feature type="transmembrane region" description="Helical" evidence="9">
    <location>
        <begin position="406"/>
        <end position="428"/>
    </location>
</feature>
<dbReference type="PROSITE" id="PS00211">
    <property type="entry name" value="ABC_TRANSPORTER_1"/>
    <property type="match status" value="1"/>
</dbReference>
<dbReference type="EMBL" id="MU007102">
    <property type="protein sequence ID" value="KAF2421108.1"/>
    <property type="molecule type" value="Genomic_DNA"/>
</dbReference>
<evidence type="ECO:0000256" key="7">
    <source>
        <dbReference type="ARBA" id="ARBA00023136"/>
    </source>
</evidence>
<keyword evidence="5" id="KW-0067">ATP-binding</keyword>
<dbReference type="Gene3D" id="1.20.1560.10">
    <property type="entry name" value="ABC transporter type 1, transmembrane domain"/>
    <property type="match status" value="2"/>
</dbReference>
<dbReference type="FunFam" id="1.20.1560.10:FF:000066">
    <property type="entry name" value="ABC multidrug transporter (Eurofung)"/>
    <property type="match status" value="1"/>
</dbReference>
<evidence type="ECO:0000259" key="10">
    <source>
        <dbReference type="PROSITE" id="PS50893"/>
    </source>
</evidence>
<dbReference type="Pfam" id="PF00005">
    <property type="entry name" value="ABC_tran"/>
    <property type="match status" value="2"/>
</dbReference>
<sequence length="1410" mass="156088">MFFSECTDDVRLGPSVHGCRYNLDFTLKFERIVFSLVPSCLFICVAVWRISILVRRPPIVAGATLKVARLAIAVIFAALHIPLLIVTALATHDLSIPCNVLAALAAFLTIPISVFEHSRASRPSILLNSYLFLTLLSDTVQMRTLWLAARTLEENRFSALFTTTIGLKIILLLLESVRKTKWVKWDETKHSPEETSGVFSLVAFTWLNQIFVVGFKKILTLDDLFSLDASVSTIDLQRRLARHWKPSKHAHQKLGLARAITKALAVPLFLPIGPRLTLTAFRFGQPFLIHALLDYLDRNRTPKPRQVGHGLIIAAIFIYIGIALSSALYWYLHERALCMSRAMLVGVVYTKTVTLSASANDSAALVLMSTDIERTRVGFLNLHEFWANTIEIFLASWLLYKHLGPAVAAPLLVVSACVLCAACANKFTAGRQKTWMDKIEKRVGLTAGLIQSMRVEELKTAAAYRKIFIIVASIGFIPLAMSPVITFAITSKTLDVTTIFTSLSYLLLLTDPLSYIFQNTPNLIAAFACLDRIQRFLEKEPRMDYRTQKRVAGEKMDSAISIFDGEFGWIADKMVLTSINFSVPASRLTVIIGPVGSGKSTLCKALLGEVPVSKGETMINPSIFTRRVGDCDQSPYLSNGTIRENILGLSESQFNKRRYQDVIAATLLELDLVMMPNADYTKIGSNGITLSGGQKHRIAMARALYLDSNLGVFDDVFSGLDNNTDEHVFHRVLGPGGLLRERNTTIVLCTNDVGHMASADHIIALGTDGTILEQGNFAELVASGGYLRSLVVEPSGYSRPMSSTLKHETEGPEQPERERDAAEDPSAMSSMDAKQRMEGDPAVYRYYLRSVGKKCIASFVVFSLGWDVTTGHARRSNLFYIGLYALFQAWYLISIFLTFLICFRTMIQTSGALLHHQALSTLVSALLKFFATTDTGLVTNLFSQDLNLIDNELPMAVTNLALDVCNALGMAAVIATASPYLAISYPFIFVLLYTIQRIYLRTARQFRMLDLESKSPLYTHFIESMRGVVTFRAFGWVQMAIEINNSFLDASQKATYLLAMAQRWLGFVLQVIVAILAVSVVTLATQLRSGSGLTGASLVTLMTFGDILAFIIRWFTQLETSISAVSRLKSFDEKVVSENVEGEDWMPPELWPLRGGINLTGVSASYDNRSAGLGNIALNNINLSIQPGEKVALCGRSGSGKSSMILLLLRLLDPLSHCSDGIMIDGQFLNKVDRASLRQRVIAIPQDSVFLPEGSTFMANLDLFNLATEGECRQVLEIVTLRPLVDERGGLAEGLISDTLSQGQKQLFSLARALLRQRICARAAVGGLLLLDEISSSVDQETDRMMHQIIKEEFEGYTIVMVSHRLDSVLDFDTVVIMDRGSIVESGAPRMLLQEEGSRFRDLWADENHI</sequence>
<evidence type="ECO:0000256" key="4">
    <source>
        <dbReference type="ARBA" id="ARBA00022741"/>
    </source>
</evidence>
<feature type="transmembrane region" description="Helical" evidence="9">
    <location>
        <begin position="155"/>
        <end position="174"/>
    </location>
</feature>
<dbReference type="CDD" id="cd18580">
    <property type="entry name" value="ABC_6TM_ABCC_D2"/>
    <property type="match status" value="1"/>
</dbReference>
<comment type="caution">
    <text evidence="12">The sequence shown here is derived from an EMBL/GenBank/DDBJ whole genome shotgun (WGS) entry which is preliminary data.</text>
</comment>
<dbReference type="GO" id="GO:0140359">
    <property type="term" value="F:ABC-type transporter activity"/>
    <property type="evidence" value="ECO:0007669"/>
    <property type="project" value="InterPro"/>
</dbReference>
<feature type="transmembrane region" description="Helical" evidence="9">
    <location>
        <begin position="1096"/>
        <end position="1115"/>
    </location>
</feature>
<dbReference type="PROSITE" id="PS50929">
    <property type="entry name" value="ABC_TM1F"/>
    <property type="match status" value="2"/>
</dbReference>
<evidence type="ECO:0000256" key="5">
    <source>
        <dbReference type="ARBA" id="ARBA00022840"/>
    </source>
</evidence>
<dbReference type="Pfam" id="PF24357">
    <property type="entry name" value="TMD0_ABC"/>
    <property type="match status" value="1"/>
</dbReference>
<feature type="transmembrane region" description="Helical" evidence="9">
    <location>
        <begin position="1061"/>
        <end position="1084"/>
    </location>
</feature>
<feature type="transmembrane region" description="Helical" evidence="9">
    <location>
        <begin position="32"/>
        <end position="55"/>
    </location>
</feature>
<dbReference type="Proteomes" id="UP000800235">
    <property type="component" value="Unassembled WGS sequence"/>
</dbReference>
<dbReference type="SUPFAM" id="SSF90123">
    <property type="entry name" value="ABC transporter transmembrane region"/>
    <property type="match status" value="2"/>
</dbReference>
<keyword evidence="13" id="KW-1185">Reference proteome</keyword>
<reference evidence="12" key="1">
    <citation type="journal article" date="2020" name="Stud. Mycol.">
        <title>101 Dothideomycetes genomes: a test case for predicting lifestyles and emergence of pathogens.</title>
        <authorList>
            <person name="Haridas S."/>
            <person name="Albert R."/>
            <person name="Binder M."/>
            <person name="Bloem J."/>
            <person name="Labutti K."/>
            <person name="Salamov A."/>
            <person name="Andreopoulos B."/>
            <person name="Baker S."/>
            <person name="Barry K."/>
            <person name="Bills G."/>
            <person name="Bluhm B."/>
            <person name="Cannon C."/>
            <person name="Castanera R."/>
            <person name="Culley D."/>
            <person name="Daum C."/>
            <person name="Ezra D."/>
            <person name="Gonzalez J."/>
            <person name="Henrissat B."/>
            <person name="Kuo A."/>
            <person name="Liang C."/>
            <person name="Lipzen A."/>
            <person name="Lutzoni F."/>
            <person name="Magnuson J."/>
            <person name="Mondo S."/>
            <person name="Nolan M."/>
            <person name="Ohm R."/>
            <person name="Pangilinan J."/>
            <person name="Park H.-J."/>
            <person name="Ramirez L."/>
            <person name="Alfaro M."/>
            <person name="Sun H."/>
            <person name="Tritt A."/>
            <person name="Yoshinaga Y."/>
            <person name="Zwiers L.-H."/>
            <person name="Turgeon B."/>
            <person name="Goodwin S."/>
            <person name="Spatafora J."/>
            <person name="Crous P."/>
            <person name="Grigoriev I."/>
        </authorList>
    </citation>
    <scope>NUCLEOTIDE SEQUENCE</scope>
    <source>
        <strain evidence="12">CBS 130266</strain>
    </source>
</reference>
<feature type="domain" description="ABC transmembrane type-1" evidence="11">
    <location>
        <begin position="868"/>
        <end position="1118"/>
    </location>
</feature>
<proteinExistence type="predicted"/>
<dbReference type="InterPro" id="IPR017871">
    <property type="entry name" value="ABC_transporter-like_CS"/>
</dbReference>
<feature type="transmembrane region" description="Helical" evidence="9">
    <location>
        <begin position="878"/>
        <end position="901"/>
    </location>
</feature>
<keyword evidence="6 9" id="KW-1133">Transmembrane helix</keyword>
<evidence type="ECO:0000259" key="11">
    <source>
        <dbReference type="PROSITE" id="PS50929"/>
    </source>
</evidence>
<dbReference type="InterPro" id="IPR056227">
    <property type="entry name" value="TMD0_ABC"/>
</dbReference>
<evidence type="ECO:0000256" key="8">
    <source>
        <dbReference type="SAM" id="MobiDB-lite"/>
    </source>
</evidence>
<feature type="compositionally biased region" description="Basic and acidic residues" evidence="8">
    <location>
        <begin position="805"/>
        <end position="822"/>
    </location>
</feature>
<keyword evidence="7 9" id="KW-0472">Membrane</keyword>
<dbReference type="InterPro" id="IPR003593">
    <property type="entry name" value="AAA+_ATPase"/>
</dbReference>
<name>A0A9P4TSV8_9PEZI</name>
<dbReference type="InterPro" id="IPR003439">
    <property type="entry name" value="ABC_transporter-like_ATP-bd"/>
</dbReference>
<feature type="region of interest" description="Disordered" evidence="8">
    <location>
        <begin position="798"/>
        <end position="835"/>
    </location>
</feature>
<keyword evidence="4" id="KW-0547">Nucleotide-binding</keyword>
<evidence type="ECO:0000256" key="3">
    <source>
        <dbReference type="ARBA" id="ARBA00022692"/>
    </source>
</evidence>
<feature type="domain" description="ABC transmembrane type-1" evidence="11">
    <location>
        <begin position="279"/>
        <end position="455"/>
    </location>
</feature>
<feature type="transmembrane region" description="Helical" evidence="9">
    <location>
        <begin position="496"/>
        <end position="517"/>
    </location>
</feature>
<dbReference type="InterPro" id="IPR050173">
    <property type="entry name" value="ABC_transporter_C-like"/>
</dbReference>
<dbReference type="InterPro" id="IPR027417">
    <property type="entry name" value="P-loop_NTPase"/>
</dbReference>
<dbReference type="GO" id="GO:0016020">
    <property type="term" value="C:membrane"/>
    <property type="evidence" value="ECO:0007669"/>
    <property type="project" value="UniProtKB-SubCell"/>
</dbReference>
<dbReference type="SMART" id="SM00382">
    <property type="entry name" value="AAA"/>
    <property type="match status" value="2"/>
</dbReference>
<dbReference type="OrthoDB" id="6500128at2759"/>
<gene>
    <name evidence="12" type="ORF">EJ08DRAFT_727763</name>
</gene>
<feature type="transmembrane region" description="Helical" evidence="9">
    <location>
        <begin position="94"/>
        <end position="115"/>
    </location>
</feature>
<dbReference type="InterPro" id="IPR036640">
    <property type="entry name" value="ABC1_TM_sf"/>
</dbReference>
<evidence type="ECO:0000313" key="13">
    <source>
        <dbReference type="Proteomes" id="UP000800235"/>
    </source>
</evidence>
<protein>
    <submittedName>
        <fullName evidence="12">ABC transporter</fullName>
    </submittedName>
</protein>
<organism evidence="12 13">
    <name type="scientific">Tothia fuscella</name>
    <dbReference type="NCBI Taxonomy" id="1048955"/>
    <lineage>
        <taxon>Eukaryota</taxon>
        <taxon>Fungi</taxon>
        <taxon>Dikarya</taxon>
        <taxon>Ascomycota</taxon>
        <taxon>Pezizomycotina</taxon>
        <taxon>Dothideomycetes</taxon>
        <taxon>Pleosporomycetidae</taxon>
        <taxon>Venturiales</taxon>
        <taxon>Cylindrosympodiaceae</taxon>
        <taxon>Tothia</taxon>
    </lineage>
</organism>
<dbReference type="PANTHER" id="PTHR24223">
    <property type="entry name" value="ATP-BINDING CASSETTE SUB-FAMILY C"/>
    <property type="match status" value="1"/>
</dbReference>
<evidence type="ECO:0000256" key="9">
    <source>
        <dbReference type="SAM" id="Phobius"/>
    </source>
</evidence>
<accession>A0A9P4TSV8</accession>
<keyword evidence="3 9" id="KW-0812">Transmembrane</keyword>
<comment type="subcellular location">
    <subcellularLocation>
        <location evidence="1">Membrane</location>
        <topology evidence="1">Multi-pass membrane protein</topology>
    </subcellularLocation>
</comment>
<keyword evidence="2" id="KW-0813">Transport</keyword>
<evidence type="ECO:0000256" key="6">
    <source>
        <dbReference type="ARBA" id="ARBA00022989"/>
    </source>
</evidence>
<feature type="domain" description="ABC transporter" evidence="10">
    <location>
        <begin position="560"/>
        <end position="793"/>
    </location>
</feature>